<proteinExistence type="inferred from homology"/>
<dbReference type="CDD" id="cd00085">
    <property type="entry name" value="HNHc"/>
    <property type="match status" value="1"/>
</dbReference>
<sequence>MSESVGPTTREALECTRVEEIAHRRGYHERLERVAELERLDAAVETGDRGTDRLVQELWRVSPAEAKRLVREARDLCPRASLLGEELPPRLPCTARVAASGEIGPAHIAIIRATMPRLDRVGHLPPSRWAEAEQTLAARATELGPRGLQAVADQLLAHLDPDGEEPPEEGLGRDDELLIVRRRDGAVVFRGRLSDPADGEAFVEVIDGLAEPCGPDDERELAVRRADGLKDLVADARGPRGVVADALGDGVGDPADTATEDTETAEGGAADAAGDGVGDGDGDEPQAALIPAPRRPANAERSPGRGERGGVARPGRALVTITMDHRWLCAALGAGGGYGTLDSGARVAPGTARRWACDAEVVPMVLGTRSEPLDVGRAARTAPDALRRALELRDGGCAFPGCTRRPRRCHAHHVHHWIEGGDTALDNMVLLCRYHHQLVHRGRWTVAIRDGTPWFTPPDVIDPDRRPRPGGRPRVPL</sequence>
<gene>
    <name evidence="4" type="ORF">GCM10023203_09870</name>
</gene>
<keyword evidence="4" id="KW-0540">Nuclease</keyword>
<dbReference type="Gene3D" id="1.10.30.50">
    <property type="match status" value="1"/>
</dbReference>
<feature type="compositionally biased region" description="Low complexity" evidence="2">
    <location>
        <begin position="265"/>
        <end position="274"/>
    </location>
</feature>
<keyword evidence="5" id="KW-1185">Reference proteome</keyword>
<feature type="region of interest" description="Disordered" evidence="2">
    <location>
        <begin position="456"/>
        <end position="477"/>
    </location>
</feature>
<dbReference type="GO" id="GO:0004519">
    <property type="term" value="F:endonuclease activity"/>
    <property type="evidence" value="ECO:0007669"/>
    <property type="project" value="UniProtKB-KW"/>
</dbReference>
<name>A0ABP9DYN0_9PSEU</name>
<protein>
    <submittedName>
        <fullName evidence="4">HNH endonuclease signature motif containing protein</fullName>
    </submittedName>
</protein>
<dbReference type="Pfam" id="PF02720">
    <property type="entry name" value="DUF222"/>
    <property type="match status" value="1"/>
</dbReference>
<evidence type="ECO:0000259" key="3">
    <source>
        <dbReference type="SMART" id="SM00507"/>
    </source>
</evidence>
<evidence type="ECO:0000313" key="5">
    <source>
        <dbReference type="Proteomes" id="UP001500457"/>
    </source>
</evidence>
<dbReference type="EMBL" id="BAABHQ010000002">
    <property type="protein sequence ID" value="GAA4864095.1"/>
    <property type="molecule type" value="Genomic_DNA"/>
</dbReference>
<evidence type="ECO:0000256" key="1">
    <source>
        <dbReference type="ARBA" id="ARBA00023450"/>
    </source>
</evidence>
<feature type="compositionally biased region" description="Low complexity" evidence="2">
    <location>
        <begin position="244"/>
        <end position="257"/>
    </location>
</feature>
<dbReference type="SMART" id="SM00507">
    <property type="entry name" value="HNHc"/>
    <property type="match status" value="1"/>
</dbReference>
<dbReference type="InterPro" id="IPR003615">
    <property type="entry name" value="HNH_nuc"/>
</dbReference>
<dbReference type="InterPro" id="IPR002711">
    <property type="entry name" value="HNH"/>
</dbReference>
<comment type="similarity">
    <text evidence="1">Belongs to the Rv1128c/1148c/1588c/1702c/1945/3466 family.</text>
</comment>
<feature type="region of interest" description="Disordered" evidence="2">
    <location>
        <begin position="244"/>
        <end position="313"/>
    </location>
</feature>
<keyword evidence="4" id="KW-0255">Endonuclease</keyword>
<dbReference type="RefSeq" id="WP_274229607.1">
    <property type="nucleotide sequence ID" value="NZ_BAABHQ010000002.1"/>
</dbReference>
<dbReference type="InterPro" id="IPR003870">
    <property type="entry name" value="DUF222"/>
</dbReference>
<organism evidence="4 5">
    <name type="scientific">Actinomycetospora straminea</name>
    <dbReference type="NCBI Taxonomy" id="663607"/>
    <lineage>
        <taxon>Bacteria</taxon>
        <taxon>Bacillati</taxon>
        <taxon>Actinomycetota</taxon>
        <taxon>Actinomycetes</taxon>
        <taxon>Pseudonocardiales</taxon>
        <taxon>Pseudonocardiaceae</taxon>
        <taxon>Actinomycetospora</taxon>
    </lineage>
</organism>
<reference evidence="5" key="1">
    <citation type="journal article" date="2019" name="Int. J. Syst. Evol. Microbiol.">
        <title>The Global Catalogue of Microorganisms (GCM) 10K type strain sequencing project: providing services to taxonomists for standard genome sequencing and annotation.</title>
        <authorList>
            <consortium name="The Broad Institute Genomics Platform"/>
            <consortium name="The Broad Institute Genome Sequencing Center for Infectious Disease"/>
            <person name="Wu L."/>
            <person name="Ma J."/>
        </authorList>
    </citation>
    <scope>NUCLEOTIDE SEQUENCE [LARGE SCALE GENOMIC DNA]</scope>
    <source>
        <strain evidence="5">JCM 17983</strain>
    </source>
</reference>
<evidence type="ECO:0000313" key="4">
    <source>
        <dbReference type="EMBL" id="GAA4864095.1"/>
    </source>
</evidence>
<accession>A0ABP9DYN0</accession>
<dbReference type="Proteomes" id="UP001500457">
    <property type="component" value="Unassembled WGS sequence"/>
</dbReference>
<keyword evidence="4" id="KW-0378">Hydrolase</keyword>
<dbReference type="Pfam" id="PF01844">
    <property type="entry name" value="HNH"/>
    <property type="match status" value="1"/>
</dbReference>
<evidence type="ECO:0000256" key="2">
    <source>
        <dbReference type="SAM" id="MobiDB-lite"/>
    </source>
</evidence>
<feature type="domain" description="HNH nuclease" evidence="3">
    <location>
        <begin position="385"/>
        <end position="437"/>
    </location>
</feature>
<comment type="caution">
    <text evidence="4">The sequence shown here is derived from an EMBL/GenBank/DDBJ whole genome shotgun (WGS) entry which is preliminary data.</text>
</comment>